<dbReference type="EMBL" id="LAZR01000422">
    <property type="protein sequence ID" value="KKN69642.1"/>
    <property type="molecule type" value="Genomic_DNA"/>
</dbReference>
<proteinExistence type="predicted"/>
<comment type="caution">
    <text evidence="1">The sequence shown here is derived from an EMBL/GenBank/DDBJ whole genome shotgun (WGS) entry which is preliminary data.</text>
</comment>
<organism evidence="1">
    <name type="scientific">marine sediment metagenome</name>
    <dbReference type="NCBI Taxonomy" id="412755"/>
    <lineage>
        <taxon>unclassified sequences</taxon>
        <taxon>metagenomes</taxon>
        <taxon>ecological metagenomes</taxon>
    </lineage>
</organism>
<accession>A0A0F9T445</accession>
<gene>
    <name evidence="1" type="ORF">LCGC14_0439450</name>
</gene>
<evidence type="ECO:0000313" key="1">
    <source>
        <dbReference type="EMBL" id="KKN69642.1"/>
    </source>
</evidence>
<protein>
    <submittedName>
        <fullName evidence="1">Uncharacterized protein</fullName>
    </submittedName>
</protein>
<name>A0A0F9T445_9ZZZZ</name>
<sequence length="122" mass="14720">MIKPKPNKKLQRNVRNWARRHQEQVYEALGRFCKDCKATDDLTIHHKEYKTGLEFLEVLCNRCHRSFHEKETRKRLLTYVLEEVEKFEKSDSVEDLKLWLIEKINKIPVKIIPNIILDGFEK</sequence>
<dbReference type="AlphaFoldDB" id="A0A0F9T445"/>
<reference evidence="1" key="1">
    <citation type="journal article" date="2015" name="Nature">
        <title>Complex archaea that bridge the gap between prokaryotes and eukaryotes.</title>
        <authorList>
            <person name="Spang A."/>
            <person name="Saw J.H."/>
            <person name="Jorgensen S.L."/>
            <person name="Zaremba-Niedzwiedzka K."/>
            <person name="Martijn J."/>
            <person name="Lind A.E."/>
            <person name="van Eijk R."/>
            <person name="Schleper C."/>
            <person name="Guy L."/>
            <person name="Ettema T.J."/>
        </authorList>
    </citation>
    <scope>NUCLEOTIDE SEQUENCE</scope>
</reference>